<evidence type="ECO:0000256" key="7">
    <source>
        <dbReference type="RuleBase" id="RU363032"/>
    </source>
</evidence>
<dbReference type="InterPro" id="IPR035906">
    <property type="entry name" value="MetI-like_sf"/>
</dbReference>
<dbReference type="AlphaFoldDB" id="A0A0K2SMC8"/>
<dbReference type="PANTHER" id="PTHR43744:SF8">
    <property type="entry name" value="SN-GLYCEROL-3-PHOSPHATE TRANSPORT SYSTEM PERMEASE PROTEIN UGPE"/>
    <property type="match status" value="1"/>
</dbReference>
<dbReference type="Proteomes" id="UP000065807">
    <property type="component" value="Chromosome"/>
</dbReference>
<comment type="subcellular location">
    <subcellularLocation>
        <location evidence="1 7">Cell membrane</location>
        <topology evidence="1 7">Multi-pass membrane protein</topology>
    </subcellularLocation>
</comment>
<feature type="transmembrane region" description="Helical" evidence="7">
    <location>
        <begin position="97"/>
        <end position="120"/>
    </location>
</feature>
<protein>
    <submittedName>
        <fullName evidence="9">ABC transporter permease</fullName>
    </submittedName>
</protein>
<name>A0A0K2SMC8_LIMPI</name>
<dbReference type="Gene3D" id="1.10.3720.10">
    <property type="entry name" value="MetI-like"/>
    <property type="match status" value="1"/>
</dbReference>
<keyword evidence="10" id="KW-1185">Reference proteome</keyword>
<dbReference type="PROSITE" id="PS50928">
    <property type="entry name" value="ABC_TM1"/>
    <property type="match status" value="1"/>
</dbReference>
<dbReference type="SUPFAM" id="SSF161098">
    <property type="entry name" value="MetI-like"/>
    <property type="match status" value="1"/>
</dbReference>
<reference evidence="10" key="2">
    <citation type="journal article" date="2016" name="Int. J. Syst. Evol. Microbiol.">
        <title>Complete genome sequence and cell structure of Limnochorda pilosa, a Gram-negative spore-former within the phylum Firmicutes.</title>
        <authorList>
            <person name="Watanabe M."/>
            <person name="Kojima H."/>
            <person name="Fukui M."/>
        </authorList>
    </citation>
    <scope>NUCLEOTIDE SEQUENCE [LARGE SCALE GENOMIC DNA]</scope>
    <source>
        <strain evidence="10">HC45</strain>
    </source>
</reference>
<feature type="transmembrane region" description="Helical" evidence="7">
    <location>
        <begin position="248"/>
        <end position="268"/>
    </location>
</feature>
<keyword evidence="3" id="KW-1003">Cell membrane</keyword>
<dbReference type="PANTHER" id="PTHR43744">
    <property type="entry name" value="ABC TRANSPORTER PERMEASE PROTEIN MG189-RELATED-RELATED"/>
    <property type="match status" value="1"/>
</dbReference>
<organism evidence="9 10">
    <name type="scientific">Limnochorda pilosa</name>
    <dbReference type="NCBI Taxonomy" id="1555112"/>
    <lineage>
        <taxon>Bacteria</taxon>
        <taxon>Bacillati</taxon>
        <taxon>Bacillota</taxon>
        <taxon>Limnochordia</taxon>
        <taxon>Limnochordales</taxon>
        <taxon>Limnochordaceae</taxon>
        <taxon>Limnochorda</taxon>
    </lineage>
</organism>
<dbReference type="EMBL" id="AP014924">
    <property type="protein sequence ID" value="BAS28283.1"/>
    <property type="molecule type" value="Genomic_DNA"/>
</dbReference>
<dbReference type="InterPro" id="IPR000515">
    <property type="entry name" value="MetI-like"/>
</dbReference>
<sequence>MLVYLVLGAGAVTMAVPFLDMFLGAMKTPAELLARPPVWIPRTPQWNVFLEIWSMMPMARWYLNSLIVAGSITVLVLLTSSLGGLALAKYRFKGRELIFRFVLVAQMFPLFLFLIPNYIIMARWPLAGGNDLFGQGGSGLLGTYFALILPFAVNWWGIFMMRQFMVGLPDEFMDAARIDGCSEWRIYWQVILPMVRPALATLGIFVFLMSWNEFIWTMTVTRAAPDLQTVPVGIQLMRDTFDPTRNAALRRAALAVSTLPVMVLFLSLQRHYVRGLVMTGLKG</sequence>
<evidence type="ECO:0000256" key="4">
    <source>
        <dbReference type="ARBA" id="ARBA00022692"/>
    </source>
</evidence>
<dbReference type="STRING" id="1555112.LIP_2442"/>
<keyword evidence="2 7" id="KW-0813">Transport</keyword>
<proteinExistence type="inferred from homology"/>
<gene>
    <name evidence="9" type="ORF">LIP_2442</name>
</gene>
<dbReference type="KEGG" id="lpil:LIP_2442"/>
<evidence type="ECO:0000313" key="10">
    <source>
        <dbReference type="Proteomes" id="UP000065807"/>
    </source>
</evidence>
<evidence type="ECO:0000259" key="8">
    <source>
        <dbReference type="PROSITE" id="PS50928"/>
    </source>
</evidence>
<feature type="transmembrane region" description="Helical" evidence="7">
    <location>
        <begin position="61"/>
        <end position="85"/>
    </location>
</feature>
<evidence type="ECO:0000256" key="1">
    <source>
        <dbReference type="ARBA" id="ARBA00004651"/>
    </source>
</evidence>
<evidence type="ECO:0000256" key="2">
    <source>
        <dbReference type="ARBA" id="ARBA00022448"/>
    </source>
</evidence>
<evidence type="ECO:0000256" key="6">
    <source>
        <dbReference type="ARBA" id="ARBA00023136"/>
    </source>
</evidence>
<dbReference type="Pfam" id="PF00528">
    <property type="entry name" value="BPD_transp_1"/>
    <property type="match status" value="1"/>
</dbReference>
<dbReference type="CDD" id="cd06261">
    <property type="entry name" value="TM_PBP2"/>
    <property type="match status" value="1"/>
</dbReference>
<dbReference type="GO" id="GO:0055085">
    <property type="term" value="P:transmembrane transport"/>
    <property type="evidence" value="ECO:0007669"/>
    <property type="project" value="InterPro"/>
</dbReference>
<dbReference type="GO" id="GO:0005886">
    <property type="term" value="C:plasma membrane"/>
    <property type="evidence" value="ECO:0007669"/>
    <property type="project" value="UniProtKB-SubCell"/>
</dbReference>
<evidence type="ECO:0000256" key="5">
    <source>
        <dbReference type="ARBA" id="ARBA00022989"/>
    </source>
</evidence>
<evidence type="ECO:0000256" key="3">
    <source>
        <dbReference type="ARBA" id="ARBA00022475"/>
    </source>
</evidence>
<accession>A0A0K2SMC8</accession>
<reference evidence="10" key="1">
    <citation type="submission" date="2015-07" db="EMBL/GenBank/DDBJ databases">
        <title>Complete genome sequence and phylogenetic analysis of Limnochorda pilosa.</title>
        <authorList>
            <person name="Watanabe M."/>
            <person name="Kojima H."/>
            <person name="Fukui M."/>
        </authorList>
    </citation>
    <scope>NUCLEOTIDE SEQUENCE [LARGE SCALE GENOMIC DNA]</scope>
    <source>
        <strain evidence="10">HC45</strain>
    </source>
</reference>
<evidence type="ECO:0000313" key="9">
    <source>
        <dbReference type="EMBL" id="BAS28283.1"/>
    </source>
</evidence>
<keyword evidence="6 7" id="KW-0472">Membrane</keyword>
<keyword evidence="5 7" id="KW-1133">Transmembrane helix</keyword>
<comment type="similarity">
    <text evidence="7">Belongs to the binding-protein-dependent transport system permease family.</text>
</comment>
<keyword evidence="4 7" id="KW-0812">Transmembrane</keyword>
<feature type="transmembrane region" description="Helical" evidence="7">
    <location>
        <begin position="186"/>
        <end position="211"/>
    </location>
</feature>
<feature type="domain" description="ABC transmembrane type-1" evidence="8">
    <location>
        <begin position="62"/>
        <end position="268"/>
    </location>
</feature>
<feature type="transmembrane region" description="Helical" evidence="7">
    <location>
        <begin position="140"/>
        <end position="159"/>
    </location>
</feature>